<evidence type="ECO:0000313" key="1">
    <source>
        <dbReference type="EMBL" id="BBD77742.1"/>
    </source>
</evidence>
<keyword evidence="2" id="KW-1185">Reference proteome</keyword>
<dbReference type="SUPFAM" id="SSF53335">
    <property type="entry name" value="S-adenosyl-L-methionine-dependent methyltransferases"/>
    <property type="match status" value="1"/>
</dbReference>
<name>A0A2Z6DZP9_HYDTE</name>
<dbReference type="AlphaFoldDB" id="A0A2Z6DZP9"/>
<sequence>MLPSKCVDFLYSGCHGKHGNYQMLHPILQEKLKINHRFSKFEAERFQLMDQFGFFRGAIVTDIGANIGFFSLSCIESGAKKVIAYEGFEYHAKFLKCIADELGLNDVLEVKNEYFLFDNKNIQDHPVDITLCLNVLHHIGSDFNECNSSEEALQMIQKSLQNLSFYTRRLWLQLGYNWKGNKNLPLFKEGTKSEMIEFVYRATEKYWSIDYIGIYDPRSGKFEPESIQNLTRFNEIGEFLNRPIFLLKSLK</sequence>
<dbReference type="InterPro" id="IPR029063">
    <property type="entry name" value="SAM-dependent_MTases_sf"/>
</dbReference>
<dbReference type="Gene3D" id="3.40.50.150">
    <property type="entry name" value="Vaccinia Virus protein VP39"/>
    <property type="match status" value="1"/>
</dbReference>
<accession>A0A2Z6DZP9</accession>
<reference evidence="1 2" key="1">
    <citation type="submission" date="2018-04" db="EMBL/GenBank/DDBJ databases">
        <title>Complete genome sequence of Hydrogenophilus thermoluteolus TH-1.</title>
        <authorList>
            <person name="Arai H."/>
        </authorList>
    </citation>
    <scope>NUCLEOTIDE SEQUENCE [LARGE SCALE GENOMIC DNA]</scope>
    <source>
        <strain evidence="1 2">TH-1</strain>
    </source>
</reference>
<gene>
    <name evidence="1" type="ORF">HPTL_1480</name>
</gene>
<organism evidence="1 2">
    <name type="scientific">Hydrogenophilus thermoluteolus</name>
    <name type="common">Pseudomonas hydrogenothermophila</name>
    <dbReference type="NCBI Taxonomy" id="297"/>
    <lineage>
        <taxon>Bacteria</taxon>
        <taxon>Pseudomonadati</taxon>
        <taxon>Pseudomonadota</taxon>
        <taxon>Hydrogenophilia</taxon>
        <taxon>Hydrogenophilales</taxon>
        <taxon>Hydrogenophilaceae</taxon>
        <taxon>Hydrogenophilus</taxon>
    </lineage>
</organism>
<evidence type="ECO:0000313" key="2">
    <source>
        <dbReference type="Proteomes" id="UP000262004"/>
    </source>
</evidence>
<dbReference type="Proteomes" id="UP000262004">
    <property type="component" value="Chromosome"/>
</dbReference>
<dbReference type="RefSeq" id="WP_145981801.1">
    <property type="nucleotide sequence ID" value="NZ_AP018558.1"/>
</dbReference>
<dbReference type="EMBL" id="AP018558">
    <property type="protein sequence ID" value="BBD77742.1"/>
    <property type="molecule type" value="Genomic_DNA"/>
</dbReference>
<dbReference type="KEGG" id="htl:HPTL_1480"/>
<protein>
    <submittedName>
        <fullName evidence="1">Uncharacterized protein</fullName>
    </submittedName>
</protein>
<proteinExistence type="predicted"/>